<gene>
    <name evidence="1" type="ORF">SYNPS1DRAFT_9261</name>
</gene>
<accession>A0A4P9Z2D8</accession>
<organism evidence="1 2">
    <name type="scientific">Syncephalis pseudoplumigaleata</name>
    <dbReference type="NCBI Taxonomy" id="1712513"/>
    <lineage>
        <taxon>Eukaryota</taxon>
        <taxon>Fungi</taxon>
        <taxon>Fungi incertae sedis</taxon>
        <taxon>Zoopagomycota</taxon>
        <taxon>Zoopagomycotina</taxon>
        <taxon>Zoopagomycetes</taxon>
        <taxon>Zoopagales</taxon>
        <taxon>Piptocephalidaceae</taxon>
        <taxon>Syncephalis</taxon>
    </lineage>
</organism>
<protein>
    <submittedName>
        <fullName evidence="1">Uncharacterized protein</fullName>
    </submittedName>
</protein>
<reference evidence="2" key="1">
    <citation type="journal article" date="2018" name="Nat. Microbiol.">
        <title>Leveraging single-cell genomics to expand the fungal tree of life.</title>
        <authorList>
            <person name="Ahrendt S.R."/>
            <person name="Quandt C.A."/>
            <person name="Ciobanu D."/>
            <person name="Clum A."/>
            <person name="Salamov A."/>
            <person name="Andreopoulos B."/>
            <person name="Cheng J.F."/>
            <person name="Woyke T."/>
            <person name="Pelin A."/>
            <person name="Henrissat B."/>
            <person name="Reynolds N.K."/>
            <person name="Benny G.L."/>
            <person name="Smith M.E."/>
            <person name="James T.Y."/>
            <person name="Grigoriev I.V."/>
        </authorList>
    </citation>
    <scope>NUCLEOTIDE SEQUENCE [LARGE SCALE GENOMIC DNA]</scope>
    <source>
        <strain evidence="2">Benny S71-1</strain>
    </source>
</reference>
<dbReference type="Proteomes" id="UP000278143">
    <property type="component" value="Unassembled WGS sequence"/>
</dbReference>
<dbReference type="EMBL" id="KZ989507">
    <property type="protein sequence ID" value="RKP26132.1"/>
    <property type="molecule type" value="Genomic_DNA"/>
</dbReference>
<dbReference type="OrthoDB" id="432234at2759"/>
<proteinExistence type="predicted"/>
<sequence>LAFQSDSWAAAELACIELRTVFRQTDSGFISILNDIRKGRVTPKAMELLEQCRVPLAERTNSFTGVLPTKLHVTRAQVAEENRSLFEQLPGPTVVYDAIDGP</sequence>
<feature type="non-terminal residue" evidence="1">
    <location>
        <position position="102"/>
    </location>
</feature>
<dbReference type="AlphaFoldDB" id="A0A4P9Z2D8"/>
<evidence type="ECO:0000313" key="1">
    <source>
        <dbReference type="EMBL" id="RKP26132.1"/>
    </source>
</evidence>
<evidence type="ECO:0000313" key="2">
    <source>
        <dbReference type="Proteomes" id="UP000278143"/>
    </source>
</evidence>
<name>A0A4P9Z2D8_9FUNG</name>
<feature type="non-terminal residue" evidence="1">
    <location>
        <position position="1"/>
    </location>
</feature>
<keyword evidence="2" id="KW-1185">Reference proteome</keyword>